<feature type="compositionally biased region" description="Basic and acidic residues" evidence="1">
    <location>
        <begin position="109"/>
        <end position="126"/>
    </location>
</feature>
<reference evidence="2" key="1">
    <citation type="journal article" date="2020" name="Stud. Mycol.">
        <title>101 Dothideomycetes genomes: a test case for predicting lifestyles and emergence of pathogens.</title>
        <authorList>
            <person name="Haridas S."/>
            <person name="Albert R."/>
            <person name="Binder M."/>
            <person name="Bloem J."/>
            <person name="Labutti K."/>
            <person name="Salamov A."/>
            <person name="Andreopoulos B."/>
            <person name="Baker S."/>
            <person name="Barry K."/>
            <person name="Bills G."/>
            <person name="Bluhm B."/>
            <person name="Cannon C."/>
            <person name="Castanera R."/>
            <person name="Culley D."/>
            <person name="Daum C."/>
            <person name="Ezra D."/>
            <person name="Gonzalez J."/>
            <person name="Henrissat B."/>
            <person name="Kuo A."/>
            <person name="Liang C."/>
            <person name="Lipzen A."/>
            <person name="Lutzoni F."/>
            <person name="Magnuson J."/>
            <person name="Mondo S."/>
            <person name="Nolan M."/>
            <person name="Ohm R."/>
            <person name="Pangilinan J."/>
            <person name="Park H.-J."/>
            <person name="Ramirez L."/>
            <person name="Alfaro M."/>
            <person name="Sun H."/>
            <person name="Tritt A."/>
            <person name="Yoshinaga Y."/>
            <person name="Zwiers L.-H."/>
            <person name="Turgeon B."/>
            <person name="Goodwin S."/>
            <person name="Spatafora J."/>
            <person name="Crous P."/>
            <person name="Grigoriev I."/>
        </authorList>
    </citation>
    <scope>NUCLEOTIDE SEQUENCE</scope>
    <source>
        <strain evidence="2">CBS 121739</strain>
    </source>
</reference>
<feature type="compositionally biased region" description="Low complexity" evidence="1">
    <location>
        <begin position="73"/>
        <end position="82"/>
    </location>
</feature>
<evidence type="ECO:0000256" key="1">
    <source>
        <dbReference type="SAM" id="MobiDB-lite"/>
    </source>
</evidence>
<dbReference type="RefSeq" id="XP_033603778.1">
    <property type="nucleotide sequence ID" value="XM_033746602.1"/>
</dbReference>
<evidence type="ECO:0000313" key="2">
    <source>
        <dbReference type="EMBL" id="KAF2761327.1"/>
    </source>
</evidence>
<feature type="compositionally biased region" description="Polar residues" evidence="1">
    <location>
        <begin position="227"/>
        <end position="239"/>
    </location>
</feature>
<accession>A0A6A6WI51</accession>
<dbReference type="Proteomes" id="UP000799437">
    <property type="component" value="Unassembled WGS sequence"/>
</dbReference>
<feature type="compositionally biased region" description="Pro residues" evidence="1">
    <location>
        <begin position="1"/>
        <end position="18"/>
    </location>
</feature>
<feature type="region of interest" description="Disordered" evidence="1">
    <location>
        <begin position="284"/>
        <end position="458"/>
    </location>
</feature>
<dbReference type="OrthoDB" id="5398515at2759"/>
<dbReference type="EMBL" id="ML996567">
    <property type="protein sequence ID" value="KAF2761327.1"/>
    <property type="molecule type" value="Genomic_DNA"/>
</dbReference>
<dbReference type="GeneID" id="54487656"/>
<feature type="compositionally biased region" description="Acidic residues" evidence="1">
    <location>
        <begin position="333"/>
        <end position="348"/>
    </location>
</feature>
<name>A0A6A6WI51_9PEZI</name>
<protein>
    <submittedName>
        <fullName evidence="2">Uncharacterized protein</fullName>
    </submittedName>
</protein>
<feature type="compositionally biased region" description="Basic and acidic residues" evidence="1">
    <location>
        <begin position="240"/>
        <end position="258"/>
    </location>
</feature>
<evidence type="ECO:0000313" key="3">
    <source>
        <dbReference type="Proteomes" id="UP000799437"/>
    </source>
</evidence>
<feature type="region of interest" description="Disordered" evidence="1">
    <location>
        <begin position="1"/>
        <end position="258"/>
    </location>
</feature>
<organism evidence="2 3">
    <name type="scientific">Pseudovirgaria hyperparasitica</name>
    <dbReference type="NCBI Taxonomy" id="470096"/>
    <lineage>
        <taxon>Eukaryota</taxon>
        <taxon>Fungi</taxon>
        <taxon>Dikarya</taxon>
        <taxon>Ascomycota</taxon>
        <taxon>Pezizomycotina</taxon>
        <taxon>Dothideomycetes</taxon>
        <taxon>Dothideomycetes incertae sedis</taxon>
        <taxon>Acrospermales</taxon>
        <taxon>Acrospermaceae</taxon>
        <taxon>Pseudovirgaria</taxon>
    </lineage>
</organism>
<feature type="compositionally biased region" description="Basic and acidic residues" evidence="1">
    <location>
        <begin position="392"/>
        <end position="404"/>
    </location>
</feature>
<gene>
    <name evidence="2" type="ORF">EJ05DRAFT_497879</name>
</gene>
<sequence>METTPPPPQRPHTPPTPLHGPKYDSYEPYSPRRSSRVASQRKDYHHSQQLITTPPSEKRTAKRTIRASTPTGLPQSSQNLSPPSSPTSPIPQLSVRKPTFIGRKGAHHTRLDGLTDKSDLTAHEGPSKGVAINAFGMLPTPAKTPRKRAPQPQASLKGTARVLFGDRPATIEDAMPTPKKKSRGKNALSLGSFEELEGNEDSSSITIYTDSKERFPEEDVAEDNPFMTRTRTNGTARIQTRSEKAKGPKTKEREEMERTVADGEGLIYVFRGKSVFRAFDESNADDEPITSSDTEACRQAGATKRIARSSIRPRLLFPTDEERRARAAAANAADEEAVTDIEDDEAEHDEPAAVMTPIKNKFTALPTPRSSRRKEKKAPPVTFEEPTQAYPDRFEDSDVNDKAARVSASNSTKASPFDSWRRSKSGSRSPLLGRKGKRAGEPINGEASKRTRSASQQN</sequence>
<keyword evidence="3" id="KW-1185">Reference proteome</keyword>
<proteinExistence type="predicted"/>
<dbReference type="AlphaFoldDB" id="A0A6A6WI51"/>